<feature type="compositionally biased region" description="Basic and acidic residues" evidence="1">
    <location>
        <begin position="62"/>
        <end position="77"/>
    </location>
</feature>
<feature type="compositionally biased region" description="Basic and acidic residues" evidence="1">
    <location>
        <begin position="84"/>
        <end position="114"/>
    </location>
</feature>
<feature type="region of interest" description="Disordered" evidence="1">
    <location>
        <begin position="1"/>
        <end position="154"/>
    </location>
</feature>
<dbReference type="EMBL" id="CADCVQ010000176">
    <property type="protein sequence ID" value="CAA9532737.1"/>
    <property type="molecule type" value="Genomic_DNA"/>
</dbReference>
<dbReference type="AlphaFoldDB" id="A0A6J4TWI7"/>
<gene>
    <name evidence="2" type="ORF">AVDCRST_MAG67-4467</name>
</gene>
<feature type="non-terminal residue" evidence="2">
    <location>
        <position position="154"/>
    </location>
</feature>
<feature type="compositionally biased region" description="Basic residues" evidence="1">
    <location>
        <begin position="16"/>
        <end position="27"/>
    </location>
</feature>
<accession>A0A6J4TWI7</accession>
<organism evidence="2">
    <name type="scientific">uncultured Solirubrobacteraceae bacterium</name>
    <dbReference type="NCBI Taxonomy" id="1162706"/>
    <lineage>
        <taxon>Bacteria</taxon>
        <taxon>Bacillati</taxon>
        <taxon>Actinomycetota</taxon>
        <taxon>Thermoleophilia</taxon>
        <taxon>Solirubrobacterales</taxon>
        <taxon>Solirubrobacteraceae</taxon>
        <taxon>environmental samples</taxon>
    </lineage>
</organism>
<feature type="non-terminal residue" evidence="2">
    <location>
        <position position="1"/>
    </location>
</feature>
<name>A0A6J4TWI7_9ACTN</name>
<reference evidence="2" key="1">
    <citation type="submission" date="2020-02" db="EMBL/GenBank/DDBJ databases">
        <authorList>
            <person name="Meier V. D."/>
        </authorList>
    </citation>
    <scope>NUCLEOTIDE SEQUENCE</scope>
    <source>
        <strain evidence="2">AVDCRST_MAG67</strain>
    </source>
</reference>
<proteinExistence type="predicted"/>
<evidence type="ECO:0000313" key="2">
    <source>
        <dbReference type="EMBL" id="CAA9532737.1"/>
    </source>
</evidence>
<protein>
    <submittedName>
        <fullName evidence="2">Alkyl hydroperoxide reductase subunit C-like protein</fullName>
    </submittedName>
</protein>
<sequence length="154" mass="17454">EHPSGGLRRSAVHLASRGRRAVHARRPRGQDDRARLLSRRVQLGLHRPVSDLRRGPRRPLRAGRDALRRLDRPDRQPGRVSRVGRHDDPDAVRRDPAGGRGEGVRRLLRADGRRQPRARHRRPRPEGAVVVGGRAPGHPAGGEPHLRRPRRRQL</sequence>
<evidence type="ECO:0000256" key="1">
    <source>
        <dbReference type="SAM" id="MobiDB-lite"/>
    </source>
</evidence>